<sequence>MIEKRRLPRKRPAAPLQVIDAMTGLVVGQIGNLSLEGMMLLADVAITDDALYQFSFQLPDEHGRLQPIEVGVHELWSDPTHRPGRYWAGFRFIDLGEAEAGVLRKWLGLSAAP</sequence>
<protein>
    <submittedName>
        <fullName evidence="2">PilZ domain-containing protein</fullName>
    </submittedName>
</protein>
<keyword evidence="3" id="KW-1185">Reference proteome</keyword>
<feature type="domain" description="PilZ" evidence="1">
    <location>
        <begin position="4"/>
        <end position="106"/>
    </location>
</feature>
<accession>A0ABV9QZ94</accession>
<dbReference type="EMBL" id="JBHSHD010000012">
    <property type="protein sequence ID" value="MFC4821954.1"/>
    <property type="molecule type" value="Genomic_DNA"/>
</dbReference>
<evidence type="ECO:0000313" key="2">
    <source>
        <dbReference type="EMBL" id="MFC4821954.1"/>
    </source>
</evidence>
<dbReference type="InterPro" id="IPR009875">
    <property type="entry name" value="PilZ_domain"/>
</dbReference>
<dbReference type="Pfam" id="PF07238">
    <property type="entry name" value="PilZ"/>
    <property type="match status" value="1"/>
</dbReference>
<dbReference type="Gene3D" id="2.40.10.220">
    <property type="entry name" value="predicted glycosyltransferase like domains"/>
    <property type="match status" value="1"/>
</dbReference>
<organism evidence="2 3">
    <name type="scientific">Dokdonella ginsengisoli</name>
    <dbReference type="NCBI Taxonomy" id="363846"/>
    <lineage>
        <taxon>Bacteria</taxon>
        <taxon>Pseudomonadati</taxon>
        <taxon>Pseudomonadota</taxon>
        <taxon>Gammaproteobacteria</taxon>
        <taxon>Lysobacterales</taxon>
        <taxon>Rhodanobacteraceae</taxon>
        <taxon>Dokdonella</taxon>
    </lineage>
</organism>
<evidence type="ECO:0000313" key="3">
    <source>
        <dbReference type="Proteomes" id="UP001595886"/>
    </source>
</evidence>
<dbReference type="Proteomes" id="UP001595886">
    <property type="component" value="Unassembled WGS sequence"/>
</dbReference>
<reference evidence="3" key="1">
    <citation type="journal article" date="2019" name="Int. J. Syst. Evol. Microbiol.">
        <title>The Global Catalogue of Microorganisms (GCM) 10K type strain sequencing project: providing services to taxonomists for standard genome sequencing and annotation.</title>
        <authorList>
            <consortium name="The Broad Institute Genomics Platform"/>
            <consortium name="The Broad Institute Genome Sequencing Center for Infectious Disease"/>
            <person name="Wu L."/>
            <person name="Ma J."/>
        </authorList>
    </citation>
    <scope>NUCLEOTIDE SEQUENCE [LARGE SCALE GENOMIC DNA]</scope>
    <source>
        <strain evidence="3">CCUG 30340</strain>
    </source>
</reference>
<dbReference type="SUPFAM" id="SSF141371">
    <property type="entry name" value="PilZ domain-like"/>
    <property type="match status" value="1"/>
</dbReference>
<name>A0ABV9QZ94_9GAMM</name>
<evidence type="ECO:0000259" key="1">
    <source>
        <dbReference type="Pfam" id="PF07238"/>
    </source>
</evidence>
<proteinExistence type="predicted"/>
<gene>
    <name evidence="2" type="ORF">ACFO6Q_16645</name>
</gene>
<comment type="caution">
    <text evidence="2">The sequence shown here is derived from an EMBL/GenBank/DDBJ whole genome shotgun (WGS) entry which is preliminary data.</text>
</comment>
<dbReference type="RefSeq" id="WP_380022236.1">
    <property type="nucleotide sequence ID" value="NZ_JBHSHD010000012.1"/>
</dbReference>